<keyword evidence="1" id="KW-0677">Repeat</keyword>
<gene>
    <name evidence="5" type="primary">CDC31_1</name>
    <name evidence="5" type="ORF">PGT21_020834</name>
</gene>
<dbReference type="GO" id="GO:0005509">
    <property type="term" value="F:calcium ion binding"/>
    <property type="evidence" value="ECO:0007669"/>
    <property type="project" value="InterPro"/>
</dbReference>
<dbReference type="InterPro" id="IPR050145">
    <property type="entry name" value="Centrin_CML-like"/>
</dbReference>
<dbReference type="EMBL" id="VSWC01000196">
    <property type="protein sequence ID" value="KAA1066088.1"/>
    <property type="molecule type" value="Genomic_DNA"/>
</dbReference>
<proteinExistence type="predicted"/>
<organism evidence="5 6">
    <name type="scientific">Puccinia graminis f. sp. tritici</name>
    <dbReference type="NCBI Taxonomy" id="56615"/>
    <lineage>
        <taxon>Eukaryota</taxon>
        <taxon>Fungi</taxon>
        <taxon>Dikarya</taxon>
        <taxon>Basidiomycota</taxon>
        <taxon>Pucciniomycotina</taxon>
        <taxon>Pucciniomycetes</taxon>
        <taxon>Pucciniales</taxon>
        <taxon>Pucciniaceae</taxon>
        <taxon>Puccinia</taxon>
    </lineage>
</organism>
<dbReference type="Proteomes" id="UP000324748">
    <property type="component" value="Unassembled WGS sequence"/>
</dbReference>
<dbReference type="InterPro" id="IPR018247">
    <property type="entry name" value="EF_Hand_1_Ca_BS"/>
</dbReference>
<evidence type="ECO:0000313" key="5">
    <source>
        <dbReference type="EMBL" id="KAA1066088.1"/>
    </source>
</evidence>
<evidence type="ECO:0000256" key="1">
    <source>
        <dbReference type="ARBA" id="ARBA00022737"/>
    </source>
</evidence>
<feature type="compositionally biased region" description="Low complexity" evidence="3">
    <location>
        <begin position="42"/>
        <end position="53"/>
    </location>
</feature>
<dbReference type="OrthoDB" id="26525at2759"/>
<keyword evidence="6" id="KW-1185">Reference proteome</keyword>
<feature type="compositionally biased region" description="Polar residues" evidence="3">
    <location>
        <begin position="7"/>
        <end position="27"/>
    </location>
</feature>
<name>A0A5B0LR71_PUCGR</name>
<evidence type="ECO:0000259" key="4">
    <source>
        <dbReference type="PROSITE" id="PS50222"/>
    </source>
</evidence>
<feature type="region of interest" description="Disordered" evidence="3">
    <location>
        <begin position="1"/>
        <end position="67"/>
    </location>
</feature>
<dbReference type="Pfam" id="PF13499">
    <property type="entry name" value="EF-hand_7"/>
    <property type="match status" value="2"/>
</dbReference>
<dbReference type="PANTHER" id="PTHR23050">
    <property type="entry name" value="CALCIUM BINDING PROTEIN"/>
    <property type="match status" value="1"/>
</dbReference>
<keyword evidence="2" id="KW-0106">Calcium</keyword>
<protein>
    <submittedName>
        <fullName evidence="5">Calcium-binding component of the spindle pole body (SPB) half-bridge</fullName>
    </submittedName>
</protein>
<dbReference type="InterPro" id="IPR011992">
    <property type="entry name" value="EF-hand-dom_pair"/>
</dbReference>
<dbReference type="SMART" id="SM00054">
    <property type="entry name" value="EFh"/>
    <property type="match status" value="4"/>
</dbReference>
<dbReference type="CDD" id="cd00051">
    <property type="entry name" value="EFh"/>
    <property type="match status" value="2"/>
</dbReference>
<evidence type="ECO:0000313" key="6">
    <source>
        <dbReference type="Proteomes" id="UP000324748"/>
    </source>
</evidence>
<feature type="domain" description="EF-hand" evidence="4">
    <location>
        <begin position="217"/>
        <end position="252"/>
    </location>
</feature>
<comment type="caution">
    <text evidence="5">The sequence shown here is derived from an EMBL/GenBank/DDBJ whole genome shotgun (WGS) entry which is preliminary data.</text>
</comment>
<evidence type="ECO:0000256" key="2">
    <source>
        <dbReference type="ARBA" id="ARBA00022837"/>
    </source>
</evidence>
<reference evidence="5 6" key="1">
    <citation type="submission" date="2019-05" db="EMBL/GenBank/DDBJ databases">
        <title>Emergence of the Ug99 lineage of the wheat stem rust pathogen through somatic hybridization.</title>
        <authorList>
            <person name="Li F."/>
            <person name="Upadhyaya N.M."/>
            <person name="Sperschneider J."/>
            <person name="Matny O."/>
            <person name="Nguyen-Phuc H."/>
            <person name="Mago R."/>
            <person name="Raley C."/>
            <person name="Miller M.E."/>
            <person name="Silverstein K.A.T."/>
            <person name="Henningsen E."/>
            <person name="Hirsch C.D."/>
            <person name="Visser B."/>
            <person name="Pretorius Z.A."/>
            <person name="Steffenson B.J."/>
            <person name="Schwessinger B."/>
            <person name="Dodds P.N."/>
            <person name="Figueroa M."/>
        </authorList>
    </citation>
    <scope>NUCLEOTIDE SEQUENCE [LARGE SCALE GENOMIC DNA]</scope>
    <source>
        <strain evidence="5">21-0</strain>
    </source>
</reference>
<sequence>MFISRRVLQSLTRRKLSTTNNHPQSQPERTKETTTNHHHHYMYSNSNNNNNNHGTPNVGPSNPGLVGPSNMQMQKKTRRTVPTSNPTITSASNQNNLNMNTRHQQQVITSNNTPLPSRRARLGGMAGLDDDGGDQNMLRELTEEQKMEIKEAFELFDTDKDGAIDYHELKVAMRALGFELKKPEILKILRDHDKQGQGLIEFNEFDKVMTEKIQARDPREEILRAFKLFDTDNTGKISLRDLRKISKELGENLDEEELTAMIEEFDLDQDGEINEQEFFAIMSDEL</sequence>
<dbReference type="SUPFAM" id="SSF47473">
    <property type="entry name" value="EF-hand"/>
    <property type="match status" value="1"/>
</dbReference>
<dbReference type="PROSITE" id="PS00018">
    <property type="entry name" value="EF_HAND_1"/>
    <property type="match status" value="3"/>
</dbReference>
<feature type="domain" description="EF-hand" evidence="4">
    <location>
        <begin position="253"/>
        <end position="286"/>
    </location>
</feature>
<dbReference type="Gene3D" id="1.10.238.10">
    <property type="entry name" value="EF-hand"/>
    <property type="match status" value="2"/>
</dbReference>
<feature type="domain" description="EF-hand" evidence="4">
    <location>
        <begin position="180"/>
        <end position="215"/>
    </location>
</feature>
<accession>A0A5B0LR71</accession>
<dbReference type="AlphaFoldDB" id="A0A5B0LR71"/>
<evidence type="ECO:0000256" key="3">
    <source>
        <dbReference type="SAM" id="MobiDB-lite"/>
    </source>
</evidence>
<feature type="domain" description="EF-hand" evidence="4">
    <location>
        <begin position="144"/>
        <end position="179"/>
    </location>
</feature>
<dbReference type="PROSITE" id="PS50222">
    <property type="entry name" value="EF_HAND_2"/>
    <property type="match status" value="4"/>
</dbReference>
<dbReference type="FunFam" id="1.10.238.10:FF:000001">
    <property type="entry name" value="Calmodulin 1"/>
    <property type="match status" value="1"/>
</dbReference>
<dbReference type="InterPro" id="IPR002048">
    <property type="entry name" value="EF_hand_dom"/>
</dbReference>